<evidence type="ECO:0000313" key="5">
    <source>
        <dbReference type="Proteomes" id="UP000249056"/>
    </source>
</evidence>
<dbReference type="Pfam" id="PF01370">
    <property type="entry name" value="Epimerase"/>
    <property type="match status" value="1"/>
</dbReference>
<dbReference type="Proteomes" id="UP000249056">
    <property type="component" value="Unassembled WGS sequence"/>
</dbReference>
<evidence type="ECO:0000313" key="4">
    <source>
        <dbReference type="EMBL" id="RAL60346.1"/>
    </source>
</evidence>
<reference evidence="4 5" key="1">
    <citation type="submission" date="2018-06" db="EMBL/GenBank/DDBJ databases">
        <title>Genome Sequence of the Brown Rot Fungal Pathogen Monilinia fructigena.</title>
        <authorList>
            <person name="Landi L."/>
            <person name="De Miccolis Angelini R.M."/>
            <person name="Pollastro S."/>
            <person name="Abate D."/>
            <person name="Faretra F."/>
            <person name="Romanazzi G."/>
        </authorList>
    </citation>
    <scope>NUCLEOTIDE SEQUENCE [LARGE SCALE GENOMIC DNA]</scope>
    <source>
        <strain evidence="4 5">Mfrg269</strain>
    </source>
</reference>
<accession>A0A395IJG0</accession>
<dbReference type="EMBL" id="QKRW01000041">
    <property type="protein sequence ID" value="RAL60346.1"/>
    <property type="molecule type" value="Genomic_DNA"/>
</dbReference>
<name>A0A395IJG0_9HELO</name>
<proteinExistence type="inferred from homology"/>
<comment type="caution">
    <text evidence="4">The sequence shown here is derived from an EMBL/GenBank/DDBJ whole genome shotgun (WGS) entry which is preliminary data.</text>
</comment>
<dbReference type="InterPro" id="IPR001509">
    <property type="entry name" value="Epimerase_deHydtase"/>
</dbReference>
<sequence length="366" mass="39720">MAIPPSNNQTVLITGINGYIASVLGFHLLKAGYSLRGTTRRVSSTDALLKGPYAPYIDRVKIYEVPDITIPGAFDEAVKDVNGIFHTASPINFSLTTYAQLVDPAVSGTKTLLHSALKSGPLLKTVVITSSVVAIVDFRTEAYTFTESDHASAFLAKAQLDREEGRETPSGILYGASKIAADQAVWKFRDEQKPKWTITTINPGVVIGPPVSLPESGEKLNETLRPLYNLLSGATKSIPPNLGTGSFVDVRDVAYMHTWAYEHPEKSDGQRYIACSGFGPVQAQADILREHLKGKGDDVLLKNIPVGNPGEGYVGYNKEAGKVESVDWAPGKPRISGEKAEREMGFTYRSLLETTRETAEALRPLL</sequence>
<dbReference type="InterPro" id="IPR050425">
    <property type="entry name" value="NAD(P)_dehydrat-like"/>
</dbReference>
<gene>
    <name evidence="4" type="ORF">DID88_000122</name>
</gene>
<dbReference type="AlphaFoldDB" id="A0A395IJG0"/>
<dbReference type="PANTHER" id="PTHR10366:SF564">
    <property type="entry name" value="STEROL-4-ALPHA-CARBOXYLATE 3-DEHYDROGENASE, DECARBOXYLATING"/>
    <property type="match status" value="1"/>
</dbReference>
<feature type="domain" description="NAD-dependent epimerase/dehydratase" evidence="3">
    <location>
        <begin position="11"/>
        <end position="272"/>
    </location>
</feature>
<protein>
    <recommendedName>
        <fullName evidence="3">NAD-dependent epimerase/dehydratase domain-containing protein</fullName>
    </recommendedName>
</protein>
<evidence type="ECO:0000256" key="1">
    <source>
        <dbReference type="ARBA" id="ARBA00023002"/>
    </source>
</evidence>
<keyword evidence="5" id="KW-1185">Reference proteome</keyword>
<dbReference type="InterPro" id="IPR036291">
    <property type="entry name" value="NAD(P)-bd_dom_sf"/>
</dbReference>
<dbReference type="Gene3D" id="3.40.50.720">
    <property type="entry name" value="NAD(P)-binding Rossmann-like Domain"/>
    <property type="match status" value="1"/>
</dbReference>
<organism evidence="4 5">
    <name type="scientific">Monilinia fructigena</name>
    <dbReference type="NCBI Taxonomy" id="38457"/>
    <lineage>
        <taxon>Eukaryota</taxon>
        <taxon>Fungi</taxon>
        <taxon>Dikarya</taxon>
        <taxon>Ascomycota</taxon>
        <taxon>Pezizomycotina</taxon>
        <taxon>Leotiomycetes</taxon>
        <taxon>Helotiales</taxon>
        <taxon>Sclerotiniaceae</taxon>
        <taxon>Monilinia</taxon>
    </lineage>
</organism>
<dbReference type="OrthoDB" id="2735536at2759"/>
<dbReference type="GO" id="GO:0016616">
    <property type="term" value="F:oxidoreductase activity, acting on the CH-OH group of donors, NAD or NADP as acceptor"/>
    <property type="evidence" value="ECO:0007669"/>
    <property type="project" value="TreeGrafter"/>
</dbReference>
<evidence type="ECO:0000256" key="2">
    <source>
        <dbReference type="ARBA" id="ARBA00023445"/>
    </source>
</evidence>
<comment type="similarity">
    <text evidence="2">Belongs to the NAD(P)-dependent epimerase/dehydratase family. Dihydroflavonol-4-reductase subfamily.</text>
</comment>
<dbReference type="PANTHER" id="PTHR10366">
    <property type="entry name" value="NAD DEPENDENT EPIMERASE/DEHYDRATASE"/>
    <property type="match status" value="1"/>
</dbReference>
<keyword evidence="1" id="KW-0560">Oxidoreductase</keyword>
<evidence type="ECO:0000259" key="3">
    <source>
        <dbReference type="Pfam" id="PF01370"/>
    </source>
</evidence>
<dbReference type="SUPFAM" id="SSF51735">
    <property type="entry name" value="NAD(P)-binding Rossmann-fold domains"/>
    <property type="match status" value="1"/>
</dbReference>